<dbReference type="AlphaFoldDB" id="A0A9D0ZKG9"/>
<dbReference type="PANTHER" id="PTHR32329:SF4">
    <property type="entry name" value="ACTIVATOR OF 2-HYDROXYACYL-COA DEHYDRATASE"/>
    <property type="match status" value="1"/>
</dbReference>
<dbReference type="Proteomes" id="UP000824260">
    <property type="component" value="Unassembled WGS sequence"/>
</dbReference>
<evidence type="ECO:0000313" key="1">
    <source>
        <dbReference type="EMBL" id="HIQ82108.1"/>
    </source>
</evidence>
<comment type="caution">
    <text evidence="1">The sequence shown here is derived from an EMBL/GenBank/DDBJ whole genome shotgun (WGS) entry which is preliminary data.</text>
</comment>
<dbReference type="PANTHER" id="PTHR32329">
    <property type="entry name" value="BIFUNCTIONAL PROTEIN [INCLUDES 2-HYDROXYACYL-COA DEHYDRATASE (N-TER) AND ITS ACTIVATOR DOMAIN (C_TERM)-RELATED"/>
    <property type="match status" value="1"/>
</dbReference>
<sequence length="423" mass="47960">MQKTYQPFTAEMKAAGYTILIPNMLPTHFRLLIRIFEHYGYNMELLTSSGPEISETGLKYVHNDTCYPAILVIGQFIHAIQSGKYDPHKVALMLFQTGGGCRASNYISLLRKALEKAGYGYVPVISFSFAGIEKHSGFKLSIPMIYRMLYAVIYGDLLMSLVNQVRPYEVNKGESEELAERWTIRLTDELVQKHGAQGRRAQRNIAMILMDFARIRRRDEKRLKVGVVGEIYVKYSPLGNNNLEEFLLGEGAEVVIPGLLDFCMYSVYSVSRPRRFSMRWFLSHFNGLAYRLLRSKQDMLIRLMREEGTFDPPTPFDHTVSLTKGVIGLGVKMGEGWLLTAEMLELYEKGVHNIVCTQPFGCLPNHICGKGMMKPIKDIHPDINIVAIDYDAGATRVNQVNRLKLMLANARLNERNATDAQSA</sequence>
<reference evidence="1" key="2">
    <citation type="journal article" date="2021" name="PeerJ">
        <title>Extensive microbial diversity within the chicken gut microbiome revealed by metagenomics and culture.</title>
        <authorList>
            <person name="Gilroy R."/>
            <person name="Ravi A."/>
            <person name="Getino M."/>
            <person name="Pursley I."/>
            <person name="Horton D.L."/>
            <person name="Alikhan N.F."/>
            <person name="Baker D."/>
            <person name="Gharbi K."/>
            <person name="Hall N."/>
            <person name="Watson M."/>
            <person name="Adriaenssens E.M."/>
            <person name="Foster-Nyarko E."/>
            <person name="Jarju S."/>
            <person name="Secka A."/>
            <person name="Antonio M."/>
            <person name="Oren A."/>
            <person name="Chaudhuri R.R."/>
            <person name="La Ragione R."/>
            <person name="Hildebrand F."/>
            <person name="Pallen M.J."/>
        </authorList>
    </citation>
    <scope>NUCLEOTIDE SEQUENCE</scope>
    <source>
        <strain evidence="1">ChiSjej6B24-2974</strain>
    </source>
</reference>
<dbReference type="EMBL" id="DVFZ01000033">
    <property type="protein sequence ID" value="HIQ82108.1"/>
    <property type="molecule type" value="Genomic_DNA"/>
</dbReference>
<protein>
    <submittedName>
        <fullName evidence="1">2-hydroxyacyl-CoA dehydratase</fullName>
    </submittedName>
</protein>
<name>A0A9D0ZKG9_9FIRM</name>
<proteinExistence type="predicted"/>
<gene>
    <name evidence="1" type="ORF">IAA52_03280</name>
</gene>
<organism evidence="1 2">
    <name type="scientific">Candidatus Pullichristensenella stercorigallinarum</name>
    <dbReference type="NCBI Taxonomy" id="2840909"/>
    <lineage>
        <taxon>Bacteria</taxon>
        <taxon>Bacillati</taxon>
        <taxon>Bacillota</taxon>
        <taxon>Clostridia</taxon>
        <taxon>Candidatus Pullichristensenella</taxon>
    </lineage>
</organism>
<dbReference type="InterPro" id="IPR051805">
    <property type="entry name" value="Dehydratase_Activator_Redct"/>
</dbReference>
<evidence type="ECO:0000313" key="2">
    <source>
        <dbReference type="Proteomes" id="UP000824260"/>
    </source>
</evidence>
<accession>A0A9D0ZKG9</accession>
<reference evidence="1" key="1">
    <citation type="submission" date="2020-10" db="EMBL/GenBank/DDBJ databases">
        <authorList>
            <person name="Gilroy R."/>
        </authorList>
    </citation>
    <scope>NUCLEOTIDE SEQUENCE</scope>
    <source>
        <strain evidence="1">ChiSjej6B24-2974</strain>
    </source>
</reference>